<evidence type="ECO:0000313" key="1">
    <source>
        <dbReference type="EMBL" id="VAW47422.1"/>
    </source>
</evidence>
<evidence type="ECO:0008006" key="2">
    <source>
        <dbReference type="Google" id="ProtNLM"/>
    </source>
</evidence>
<name>A0A3B0W892_9ZZZZ</name>
<protein>
    <recommendedName>
        <fullName evidence="2">TraB/GumN family protein</fullName>
    </recommendedName>
</protein>
<accession>A0A3B0W892</accession>
<proteinExistence type="predicted"/>
<organism evidence="1">
    <name type="scientific">hydrothermal vent metagenome</name>
    <dbReference type="NCBI Taxonomy" id="652676"/>
    <lineage>
        <taxon>unclassified sequences</taxon>
        <taxon>metagenomes</taxon>
        <taxon>ecological metagenomes</taxon>
    </lineage>
</organism>
<reference evidence="1" key="1">
    <citation type="submission" date="2018-06" db="EMBL/GenBank/DDBJ databases">
        <authorList>
            <person name="Zhirakovskaya E."/>
        </authorList>
    </citation>
    <scope>NUCLEOTIDE SEQUENCE</scope>
</reference>
<dbReference type="AlphaFoldDB" id="A0A3B0W892"/>
<dbReference type="EMBL" id="UOFC01000145">
    <property type="protein sequence ID" value="VAW47422.1"/>
    <property type="molecule type" value="Genomic_DNA"/>
</dbReference>
<dbReference type="PANTHER" id="PTHR35757:SF1">
    <property type="entry name" value="THERMOSOME SUBUNIT GAMMA"/>
    <property type="match status" value="1"/>
</dbReference>
<sequence>MKFPLLLSLLLVSLTAFAQAPDVTPVTEADKTKFLRIKSDTKNTPVALQLANARYVPISGIPADMYVDLISAVHIADKSYYENLNTLFQTYDVVLYELVAEEGTKISNENTGDGKSMLSILQHGMKNVLGLSFQLDEIDYSPNNFVHADISPTDFKNSMNEKGESFFSMFMRMWLVSLQQQATNPNAVNDIDLLVALFSGNRERDLKVIAAKQFMDMDPIMNAIEGDSGSTIITARNLKALKVLRREIEKGHKTFAIFYGAAHMPEMATVLMQEFKFKPDQVNWVDAWDLR</sequence>
<dbReference type="PANTHER" id="PTHR35757">
    <property type="entry name" value="THERMOSOME SUBUNIT GAMMA"/>
    <property type="match status" value="1"/>
</dbReference>
<gene>
    <name evidence="1" type="ORF">MNBD_GAMMA03-1883</name>
</gene>